<evidence type="ECO:0000256" key="1">
    <source>
        <dbReference type="SAM" id="Phobius"/>
    </source>
</evidence>
<dbReference type="EMBL" id="AP015034">
    <property type="protein sequence ID" value="BAT74761.1"/>
    <property type="molecule type" value="Genomic_DNA"/>
</dbReference>
<evidence type="ECO:0000313" key="3">
    <source>
        <dbReference type="Proteomes" id="UP000291084"/>
    </source>
</evidence>
<organism evidence="2 3">
    <name type="scientific">Vigna angularis var. angularis</name>
    <dbReference type="NCBI Taxonomy" id="157739"/>
    <lineage>
        <taxon>Eukaryota</taxon>
        <taxon>Viridiplantae</taxon>
        <taxon>Streptophyta</taxon>
        <taxon>Embryophyta</taxon>
        <taxon>Tracheophyta</taxon>
        <taxon>Spermatophyta</taxon>
        <taxon>Magnoliopsida</taxon>
        <taxon>eudicotyledons</taxon>
        <taxon>Gunneridae</taxon>
        <taxon>Pentapetalae</taxon>
        <taxon>rosids</taxon>
        <taxon>fabids</taxon>
        <taxon>Fabales</taxon>
        <taxon>Fabaceae</taxon>
        <taxon>Papilionoideae</taxon>
        <taxon>50 kb inversion clade</taxon>
        <taxon>NPAAA clade</taxon>
        <taxon>indigoferoid/millettioid clade</taxon>
        <taxon>Phaseoleae</taxon>
        <taxon>Vigna</taxon>
    </lineage>
</organism>
<dbReference type="AlphaFoldDB" id="A0A0S3R2B9"/>
<keyword evidence="1" id="KW-0472">Membrane</keyword>
<evidence type="ECO:0008006" key="4">
    <source>
        <dbReference type="Google" id="ProtNLM"/>
    </source>
</evidence>
<reference evidence="2 3" key="1">
    <citation type="journal article" date="2015" name="Sci. Rep.">
        <title>The power of single molecule real-time sequencing technology in the de novo assembly of a eukaryotic genome.</title>
        <authorList>
            <person name="Sakai H."/>
            <person name="Naito K."/>
            <person name="Ogiso-Tanaka E."/>
            <person name="Takahashi Y."/>
            <person name="Iseki K."/>
            <person name="Muto C."/>
            <person name="Satou K."/>
            <person name="Teruya K."/>
            <person name="Shiroma A."/>
            <person name="Shimoji M."/>
            <person name="Hirano T."/>
            <person name="Itoh T."/>
            <person name="Kaga A."/>
            <person name="Tomooka N."/>
        </authorList>
    </citation>
    <scope>NUCLEOTIDE SEQUENCE [LARGE SCALE GENOMIC DNA]</scope>
    <source>
        <strain evidence="3">cv. Shumari</strain>
    </source>
</reference>
<sequence length="95" mass="11397">MERLDVWKTEVEMDSRNVQERRENQKLSVSISFFLDQTLIFFHSSFLSSFFLFFSYSLFFQTVSSLFRSIIFLFFRALFLLNFTSGLTLLCFLNL</sequence>
<protein>
    <recommendedName>
        <fullName evidence="4">Transmembrane protein</fullName>
    </recommendedName>
</protein>
<feature type="transmembrane region" description="Helical" evidence="1">
    <location>
        <begin position="71"/>
        <end position="93"/>
    </location>
</feature>
<accession>A0A0S3R2B9</accession>
<gene>
    <name evidence="2" type="primary">Vigan.01G250900</name>
    <name evidence="2" type="ORF">VIGAN_01250900</name>
</gene>
<keyword evidence="3" id="KW-1185">Reference proteome</keyword>
<evidence type="ECO:0000313" key="2">
    <source>
        <dbReference type="EMBL" id="BAT74761.1"/>
    </source>
</evidence>
<keyword evidence="1" id="KW-1133">Transmembrane helix</keyword>
<name>A0A0S3R2B9_PHAAN</name>
<proteinExistence type="predicted"/>
<dbReference type="Proteomes" id="UP000291084">
    <property type="component" value="Chromosome 1"/>
</dbReference>
<keyword evidence="1" id="KW-0812">Transmembrane</keyword>
<feature type="transmembrane region" description="Helical" evidence="1">
    <location>
        <begin position="39"/>
        <end position="59"/>
    </location>
</feature>